<name>A0A418Q699_9CORY</name>
<dbReference type="GO" id="GO:0004805">
    <property type="term" value="F:trehalose-phosphatase activity"/>
    <property type="evidence" value="ECO:0007669"/>
    <property type="project" value="UniProtKB-EC"/>
</dbReference>
<dbReference type="InterPro" id="IPR044651">
    <property type="entry name" value="OTSB-like"/>
</dbReference>
<protein>
    <recommendedName>
        <fullName evidence="3">Trehalose 6-phosphate phosphatase</fullName>
        <ecNumber evidence="3">3.1.3.12</ecNumber>
    </recommendedName>
</protein>
<dbReference type="GO" id="GO:0046872">
    <property type="term" value="F:metal ion binding"/>
    <property type="evidence" value="ECO:0007669"/>
    <property type="project" value="UniProtKB-KW"/>
</dbReference>
<keyword evidence="3" id="KW-0479">Metal-binding</keyword>
<keyword evidence="6" id="KW-1185">Reference proteome</keyword>
<organism evidence="5 6">
    <name type="scientific">Corynebacterium falsenii</name>
    <dbReference type="NCBI Taxonomy" id="108486"/>
    <lineage>
        <taxon>Bacteria</taxon>
        <taxon>Bacillati</taxon>
        <taxon>Actinomycetota</taxon>
        <taxon>Actinomycetes</taxon>
        <taxon>Mycobacteriales</taxon>
        <taxon>Corynebacteriaceae</taxon>
        <taxon>Corynebacterium</taxon>
    </lineage>
</organism>
<evidence type="ECO:0000313" key="5">
    <source>
        <dbReference type="EMBL" id="RIX34280.1"/>
    </source>
</evidence>
<comment type="cofactor">
    <cofactor evidence="3">
        <name>Mg(2+)</name>
        <dbReference type="ChEBI" id="CHEBI:18420"/>
    </cofactor>
</comment>
<proteinExistence type="inferred from homology"/>
<dbReference type="AlphaFoldDB" id="A0A418Q699"/>
<accession>A0A418Q699</accession>
<dbReference type="Proteomes" id="UP000285278">
    <property type="component" value="Unassembled WGS sequence"/>
</dbReference>
<sequence>MSAPAPASPDSSAPAGSAAPRPLTDQDIVSLAAAPDLLVAMDFDGTLAHFSDDPYGVRAIDGAIDALTELAAAPHTTAMVISGRNMDQLTRATELPADGPVLLVGSHGAEPSPAAAGSGASALELTDEQSQLLHDLGERAESIASGLPGAWVEYKPVAVGLHTRTVKDSDAATAAAAELRSFAAGHASSHITEGKNILEIAVVSTTKGEFIQGYRERVNPNDLTVVFAGDDTTDETVLSTLDYSRDLGIRVGGGATSANRSLKAPEDVRDFLQALAKARRQR</sequence>
<dbReference type="GO" id="GO:0005992">
    <property type="term" value="P:trehalose biosynthetic process"/>
    <property type="evidence" value="ECO:0007669"/>
    <property type="project" value="UniProtKB-UniPathway"/>
</dbReference>
<dbReference type="InterPro" id="IPR023214">
    <property type="entry name" value="HAD_sf"/>
</dbReference>
<dbReference type="InterPro" id="IPR003337">
    <property type="entry name" value="Trehalose_PPase"/>
</dbReference>
<gene>
    <name evidence="5" type="primary">otsB</name>
    <name evidence="5" type="ORF">D3M95_08135</name>
</gene>
<dbReference type="Gene3D" id="3.40.50.1000">
    <property type="entry name" value="HAD superfamily/HAD-like"/>
    <property type="match status" value="1"/>
</dbReference>
<comment type="catalytic activity">
    <reaction evidence="3">
        <text>alpha,alpha-trehalose 6-phosphate + H2O = alpha,alpha-trehalose + phosphate</text>
        <dbReference type="Rhea" id="RHEA:23420"/>
        <dbReference type="ChEBI" id="CHEBI:15377"/>
        <dbReference type="ChEBI" id="CHEBI:16551"/>
        <dbReference type="ChEBI" id="CHEBI:43474"/>
        <dbReference type="ChEBI" id="CHEBI:58429"/>
        <dbReference type="EC" id="3.1.3.12"/>
    </reaction>
</comment>
<dbReference type="UniPathway" id="UPA00299"/>
<comment type="function">
    <text evidence="2 3">Removes the phosphate from trehalose 6-phosphate to produce free trehalose.</text>
</comment>
<comment type="caution">
    <text evidence="5">The sequence shown here is derived from an EMBL/GenBank/DDBJ whole genome shotgun (WGS) entry which is preliminary data.</text>
</comment>
<dbReference type="SUPFAM" id="SSF56784">
    <property type="entry name" value="HAD-like"/>
    <property type="match status" value="1"/>
</dbReference>
<dbReference type="NCBIfam" id="TIGR00685">
    <property type="entry name" value="T6PP"/>
    <property type="match status" value="1"/>
</dbReference>
<dbReference type="Pfam" id="PF02358">
    <property type="entry name" value="Trehalose_PPase"/>
    <property type="match status" value="1"/>
</dbReference>
<feature type="region of interest" description="Disordered" evidence="4">
    <location>
        <begin position="1"/>
        <end position="22"/>
    </location>
</feature>
<evidence type="ECO:0000256" key="3">
    <source>
        <dbReference type="RuleBase" id="RU361117"/>
    </source>
</evidence>
<keyword evidence="1 3" id="KW-0378">Hydrolase</keyword>
<evidence type="ECO:0000256" key="1">
    <source>
        <dbReference type="ARBA" id="ARBA00022801"/>
    </source>
</evidence>
<comment type="pathway">
    <text evidence="3">Glycan biosynthesis; trehalose biosynthesis.</text>
</comment>
<evidence type="ECO:0000313" key="6">
    <source>
        <dbReference type="Proteomes" id="UP000285278"/>
    </source>
</evidence>
<dbReference type="OrthoDB" id="9816160at2"/>
<dbReference type="PANTHER" id="PTHR43768">
    <property type="entry name" value="TREHALOSE 6-PHOSPHATE PHOSPHATASE"/>
    <property type="match status" value="1"/>
</dbReference>
<dbReference type="EC" id="3.1.3.12" evidence="3"/>
<evidence type="ECO:0000256" key="4">
    <source>
        <dbReference type="SAM" id="MobiDB-lite"/>
    </source>
</evidence>
<dbReference type="STRING" id="1451189.CFAL_02055"/>
<dbReference type="EMBL" id="QXJK01000008">
    <property type="protein sequence ID" value="RIX34280.1"/>
    <property type="molecule type" value="Genomic_DNA"/>
</dbReference>
<evidence type="ECO:0000256" key="2">
    <source>
        <dbReference type="ARBA" id="ARBA00024179"/>
    </source>
</evidence>
<feature type="compositionally biased region" description="Low complexity" evidence="4">
    <location>
        <begin position="1"/>
        <end position="20"/>
    </location>
</feature>
<dbReference type="PANTHER" id="PTHR43768:SF3">
    <property type="entry name" value="TREHALOSE 6-PHOSPHATE PHOSPHATASE"/>
    <property type="match status" value="1"/>
</dbReference>
<reference evidence="5 6" key="1">
    <citation type="submission" date="2018-09" db="EMBL/GenBank/DDBJ databases">
        <title>Optimization and identification of Corynebacterium falsenii FN1-14 from fish paste.</title>
        <authorList>
            <person name="Daroonpunt R."/>
            <person name="Tanasupawat S."/>
        </authorList>
    </citation>
    <scope>NUCLEOTIDE SEQUENCE [LARGE SCALE GENOMIC DNA]</scope>
    <source>
        <strain evidence="5 6">FN1-14</strain>
    </source>
</reference>
<comment type="similarity">
    <text evidence="3">Belongs to the trehalose phosphatase family.</text>
</comment>
<dbReference type="RefSeq" id="WP_119664977.1">
    <property type="nucleotide sequence ID" value="NZ_CP083647.1"/>
</dbReference>
<keyword evidence="3" id="KW-0460">Magnesium</keyword>
<dbReference type="Gene3D" id="3.30.70.1020">
    <property type="entry name" value="Trehalose-6-phosphate phosphatase related protein, domain 2"/>
    <property type="match status" value="1"/>
</dbReference>
<dbReference type="InterPro" id="IPR036412">
    <property type="entry name" value="HAD-like_sf"/>
</dbReference>